<evidence type="ECO:0000313" key="2">
    <source>
        <dbReference type="EMBL" id="PHH64412.1"/>
    </source>
</evidence>
<gene>
    <name evidence="2" type="ORF">CDD81_4633</name>
</gene>
<keyword evidence="3" id="KW-1185">Reference proteome</keyword>
<proteinExistence type="predicted"/>
<evidence type="ECO:0000313" key="3">
    <source>
        <dbReference type="Proteomes" id="UP000226192"/>
    </source>
</evidence>
<dbReference type="Proteomes" id="UP000226192">
    <property type="component" value="Unassembled WGS sequence"/>
</dbReference>
<protein>
    <submittedName>
        <fullName evidence="2">Uncharacterized protein</fullName>
    </submittedName>
</protein>
<dbReference type="EMBL" id="NJET01000031">
    <property type="protein sequence ID" value="PHH64412.1"/>
    <property type="molecule type" value="Genomic_DNA"/>
</dbReference>
<name>A0A2C5YAX6_9HYPO</name>
<comment type="caution">
    <text evidence="2">The sequence shown here is derived from an EMBL/GenBank/DDBJ whole genome shotgun (WGS) entry which is preliminary data.</text>
</comment>
<feature type="compositionally biased region" description="Basic residues" evidence="1">
    <location>
        <begin position="27"/>
        <end position="37"/>
    </location>
</feature>
<accession>A0A2C5YAX6</accession>
<feature type="region of interest" description="Disordered" evidence="1">
    <location>
        <begin position="27"/>
        <end position="52"/>
    </location>
</feature>
<organism evidence="2 3">
    <name type="scientific">Ophiocordyceps australis</name>
    <dbReference type="NCBI Taxonomy" id="1399860"/>
    <lineage>
        <taxon>Eukaryota</taxon>
        <taxon>Fungi</taxon>
        <taxon>Dikarya</taxon>
        <taxon>Ascomycota</taxon>
        <taxon>Pezizomycotina</taxon>
        <taxon>Sordariomycetes</taxon>
        <taxon>Hypocreomycetidae</taxon>
        <taxon>Hypocreales</taxon>
        <taxon>Ophiocordycipitaceae</taxon>
        <taxon>Ophiocordyceps</taxon>
    </lineage>
</organism>
<evidence type="ECO:0000256" key="1">
    <source>
        <dbReference type="SAM" id="MobiDB-lite"/>
    </source>
</evidence>
<feature type="compositionally biased region" description="Basic and acidic residues" evidence="1">
    <location>
        <begin position="91"/>
        <end position="110"/>
    </location>
</feature>
<dbReference type="AlphaFoldDB" id="A0A2C5YAX6"/>
<reference evidence="2 3" key="1">
    <citation type="submission" date="2017-06" db="EMBL/GenBank/DDBJ databases">
        <title>Ant-infecting Ophiocordyceps genomes reveal a high diversity of potential behavioral manipulation genes and a possible major role for enterotoxins.</title>
        <authorList>
            <person name="De Bekker C."/>
            <person name="Evans H.C."/>
            <person name="Brachmann A."/>
            <person name="Hughes D.P."/>
        </authorList>
    </citation>
    <scope>NUCLEOTIDE SEQUENCE [LARGE SCALE GENOMIC DNA]</scope>
    <source>
        <strain evidence="2 3">Map64</strain>
    </source>
</reference>
<sequence>MASLAFAIFACGRSLYISHKDKLCLRRRPKKAKKRRPSERQPGWISESDMRGGQLWTGQNRRLSDESTLAGDDFDGDLVMWMGEGQGGRGGGHDGGHQREHERRRAAAVT</sequence>
<feature type="region of interest" description="Disordered" evidence="1">
    <location>
        <begin position="80"/>
        <end position="110"/>
    </location>
</feature>